<comment type="similarity">
    <text evidence="1">Belongs to the HesB/IscA family.</text>
</comment>
<reference evidence="3" key="1">
    <citation type="submission" date="2018-05" db="EMBL/GenBank/DDBJ databases">
        <authorList>
            <person name="Lanie J.A."/>
            <person name="Ng W.-L."/>
            <person name="Kazmierczak K.M."/>
            <person name="Andrzejewski T.M."/>
            <person name="Davidsen T.M."/>
            <person name="Wayne K.J."/>
            <person name="Tettelin H."/>
            <person name="Glass J.I."/>
            <person name="Rusch D."/>
            <person name="Podicherti R."/>
            <person name="Tsui H.-C.T."/>
            <person name="Winkler M.E."/>
        </authorList>
    </citation>
    <scope>NUCLEOTIDE SEQUENCE</scope>
</reference>
<dbReference type="InterPro" id="IPR016092">
    <property type="entry name" value="ATAP"/>
</dbReference>
<dbReference type="AlphaFoldDB" id="A0A382E9F0"/>
<dbReference type="InterPro" id="IPR017870">
    <property type="entry name" value="FeS_cluster_insertion_CS"/>
</dbReference>
<dbReference type="PANTHER" id="PTHR10072">
    <property type="entry name" value="IRON-SULFUR CLUSTER ASSEMBLY PROTEIN"/>
    <property type="match status" value="1"/>
</dbReference>
<organism evidence="3">
    <name type="scientific">marine metagenome</name>
    <dbReference type="NCBI Taxonomy" id="408172"/>
    <lineage>
        <taxon>unclassified sequences</taxon>
        <taxon>metagenomes</taxon>
        <taxon>ecological metagenomes</taxon>
    </lineage>
</organism>
<dbReference type="NCBIfam" id="TIGR00049">
    <property type="entry name" value="iron-sulfur cluster assembly accessory protein"/>
    <property type="match status" value="1"/>
</dbReference>
<dbReference type="SUPFAM" id="SSF89360">
    <property type="entry name" value="HesB-like domain"/>
    <property type="match status" value="1"/>
</dbReference>
<protein>
    <recommendedName>
        <fullName evidence="2">Core domain-containing protein</fullName>
    </recommendedName>
</protein>
<gene>
    <name evidence="3" type="ORF">METZ01_LOCUS200250</name>
</gene>
<name>A0A382E9F0_9ZZZZ</name>
<evidence type="ECO:0000313" key="3">
    <source>
        <dbReference type="EMBL" id="SVB47396.1"/>
    </source>
</evidence>
<dbReference type="GO" id="GO:0051537">
    <property type="term" value="F:2 iron, 2 sulfur cluster binding"/>
    <property type="evidence" value="ECO:0007669"/>
    <property type="project" value="TreeGrafter"/>
</dbReference>
<dbReference type="EMBL" id="UINC01043405">
    <property type="protein sequence ID" value="SVB47396.1"/>
    <property type="molecule type" value="Genomic_DNA"/>
</dbReference>
<dbReference type="PANTHER" id="PTHR10072:SF41">
    <property type="entry name" value="IRON-SULFUR CLUSTER ASSEMBLY 1 HOMOLOG, MITOCHONDRIAL"/>
    <property type="match status" value="1"/>
</dbReference>
<feature type="domain" description="Core" evidence="2">
    <location>
        <begin position="9"/>
        <end position="110"/>
    </location>
</feature>
<dbReference type="InterPro" id="IPR050322">
    <property type="entry name" value="Fe-S_cluster_asmbl/transfer"/>
</dbReference>
<evidence type="ECO:0000259" key="2">
    <source>
        <dbReference type="Pfam" id="PF01521"/>
    </source>
</evidence>
<dbReference type="PROSITE" id="PS01152">
    <property type="entry name" value="HESB"/>
    <property type="match status" value="1"/>
</dbReference>
<dbReference type="GO" id="GO:0005739">
    <property type="term" value="C:mitochondrion"/>
    <property type="evidence" value="ECO:0007669"/>
    <property type="project" value="TreeGrafter"/>
</dbReference>
<dbReference type="GO" id="GO:0016226">
    <property type="term" value="P:iron-sulfur cluster assembly"/>
    <property type="evidence" value="ECO:0007669"/>
    <property type="project" value="InterPro"/>
</dbReference>
<accession>A0A382E9F0</accession>
<dbReference type="InterPro" id="IPR035903">
    <property type="entry name" value="HesB-like_dom_sf"/>
</dbReference>
<proteinExistence type="inferred from homology"/>
<dbReference type="InterPro" id="IPR000361">
    <property type="entry name" value="ATAP_core_dom"/>
</dbReference>
<dbReference type="Gene3D" id="2.60.300.12">
    <property type="entry name" value="HesB-like domain"/>
    <property type="match status" value="1"/>
</dbReference>
<dbReference type="FunFam" id="2.60.300.12:FF:000001">
    <property type="entry name" value="Iron-binding protein IscA"/>
    <property type="match status" value="1"/>
</dbReference>
<evidence type="ECO:0000256" key="1">
    <source>
        <dbReference type="ARBA" id="ARBA00006718"/>
    </source>
</evidence>
<sequence>MTMERPPVLTMTDAAVAQAKTLLARGNDEILALRVGVKTGGCSGLMYQVEYATEKKRFEEEVEVDGVKIFVDPTAIMFLIGAEMDYKSDKFQSTFVFSNPNEADRCGCGESFRVA</sequence>
<dbReference type="Pfam" id="PF01521">
    <property type="entry name" value="Fe-S_biosyn"/>
    <property type="match status" value="1"/>
</dbReference>